<organism evidence="11 12">
    <name type="scientific">Kushneria sinocarnis</name>
    <dbReference type="NCBI Taxonomy" id="595502"/>
    <lineage>
        <taxon>Bacteria</taxon>
        <taxon>Pseudomonadati</taxon>
        <taxon>Pseudomonadota</taxon>
        <taxon>Gammaproteobacteria</taxon>
        <taxon>Oceanospirillales</taxon>
        <taxon>Halomonadaceae</taxon>
        <taxon>Kushneria</taxon>
    </lineage>
</organism>
<feature type="binding site" evidence="10">
    <location>
        <position position="87"/>
    </location>
    <ligand>
        <name>Mg(2+)</name>
        <dbReference type="ChEBI" id="CHEBI:18420"/>
        <label>1</label>
        <note>catalytic</note>
    </ligand>
</feature>
<dbReference type="GO" id="GO:0046854">
    <property type="term" value="P:phosphatidylinositol phosphate biosynthetic process"/>
    <property type="evidence" value="ECO:0007669"/>
    <property type="project" value="InterPro"/>
</dbReference>
<feature type="binding site" evidence="9">
    <location>
        <position position="87"/>
    </location>
    <ligand>
        <name>Mg(2+)</name>
        <dbReference type="ChEBI" id="CHEBI:18420"/>
        <label>1</label>
    </ligand>
</feature>
<dbReference type="InterPro" id="IPR006240">
    <property type="entry name" value="CysQ"/>
</dbReference>
<reference evidence="11 12" key="1">
    <citation type="submission" date="2018-10" db="EMBL/GenBank/DDBJ databases">
        <title>Genomic Encyclopedia of Type Strains, Phase IV (KMG-IV): sequencing the most valuable type-strain genomes for metagenomic binning, comparative biology and taxonomic classification.</title>
        <authorList>
            <person name="Goeker M."/>
        </authorList>
    </citation>
    <scope>NUCLEOTIDE SEQUENCE [LARGE SCALE GENOMIC DNA]</scope>
    <source>
        <strain evidence="11 12">DSM 23229</strain>
    </source>
</reference>
<feature type="binding site" evidence="9">
    <location>
        <position position="87"/>
    </location>
    <ligand>
        <name>Mg(2+)</name>
        <dbReference type="ChEBI" id="CHEBI:18420"/>
        <label>2</label>
    </ligand>
</feature>
<dbReference type="SUPFAM" id="SSF56655">
    <property type="entry name" value="Carbohydrate phosphatase"/>
    <property type="match status" value="1"/>
</dbReference>
<evidence type="ECO:0000256" key="9">
    <source>
        <dbReference type="HAMAP-Rule" id="MF_02095"/>
    </source>
</evidence>
<feature type="binding site" evidence="10">
    <location>
        <position position="213"/>
    </location>
    <ligand>
        <name>Mg(2+)</name>
        <dbReference type="ChEBI" id="CHEBI:18420"/>
        <label>1</label>
        <note>catalytic</note>
    </ligand>
</feature>
<evidence type="ECO:0000256" key="5">
    <source>
        <dbReference type="ARBA" id="ARBA00022723"/>
    </source>
</evidence>
<dbReference type="InterPro" id="IPR000760">
    <property type="entry name" value="Inositol_monophosphatase-like"/>
</dbReference>
<dbReference type="EC" id="3.1.3.7" evidence="9"/>
<evidence type="ECO:0000256" key="7">
    <source>
        <dbReference type="ARBA" id="ARBA00022842"/>
    </source>
</evidence>
<comment type="function">
    <text evidence="9">Converts adenosine-3',5'-bisphosphate (PAP) to AMP.</text>
</comment>
<dbReference type="Proteomes" id="UP000281975">
    <property type="component" value="Unassembled WGS sequence"/>
</dbReference>
<dbReference type="NCBIfam" id="TIGR01331">
    <property type="entry name" value="bisphos_cysQ"/>
    <property type="match status" value="1"/>
</dbReference>
<dbReference type="InterPro" id="IPR020583">
    <property type="entry name" value="Inositol_monoP_metal-BS"/>
</dbReference>
<sequence>MTAQVSLDSVIEIAKRAGQAIMTVRERDFDVEEKEDHSPLTEADMAAHGVIRDALLRLTPQWPILSEESSAAEIEQRGQWSTYWLVDPLDGTKEFIRRSDEFTVNIALIQDHVPVMGIILAPASGICWYGSAGQGAFMEMQGETRRLQCAPADPEAQLRVVGSRSHKGASTEALVERLRASEWQGIGSSLKFCLIAEGRADFYPRLGPTSEWDTAAAQLVLEEAGGSVREMNEQGEIGERLRYNTRDGLLNPYFAAAAVTDDVEAFVGLR</sequence>
<evidence type="ECO:0000256" key="2">
    <source>
        <dbReference type="ARBA" id="ARBA00005289"/>
    </source>
</evidence>
<comment type="catalytic activity">
    <reaction evidence="1 9">
        <text>adenosine 3',5'-bisphosphate + H2O = AMP + phosphate</text>
        <dbReference type="Rhea" id="RHEA:10040"/>
        <dbReference type="ChEBI" id="CHEBI:15377"/>
        <dbReference type="ChEBI" id="CHEBI:43474"/>
        <dbReference type="ChEBI" id="CHEBI:58343"/>
        <dbReference type="ChEBI" id="CHEBI:456215"/>
        <dbReference type="EC" id="3.1.3.7"/>
    </reaction>
</comment>
<evidence type="ECO:0000256" key="8">
    <source>
        <dbReference type="ARBA" id="ARBA00023136"/>
    </source>
</evidence>
<dbReference type="Pfam" id="PF00459">
    <property type="entry name" value="Inositol_P"/>
    <property type="match status" value="1"/>
</dbReference>
<comment type="caution">
    <text evidence="11">The sequence shown here is derived from an EMBL/GenBank/DDBJ whole genome shotgun (WGS) entry which is preliminary data.</text>
</comment>
<dbReference type="Gene3D" id="3.30.540.10">
    <property type="entry name" value="Fructose-1,6-Bisphosphatase, subunit A, domain 1"/>
    <property type="match status" value="1"/>
</dbReference>
<keyword evidence="4 9" id="KW-0997">Cell inner membrane</keyword>
<dbReference type="HAMAP" id="MF_02095">
    <property type="entry name" value="CysQ"/>
    <property type="match status" value="1"/>
</dbReference>
<feature type="binding site" evidence="9 10">
    <location>
        <position position="90"/>
    </location>
    <ligand>
        <name>Mg(2+)</name>
        <dbReference type="ChEBI" id="CHEBI:18420"/>
        <label>2</label>
    </ligand>
</feature>
<evidence type="ECO:0000256" key="10">
    <source>
        <dbReference type="PIRSR" id="PIRSR600760-2"/>
    </source>
</evidence>
<dbReference type="InterPro" id="IPR020550">
    <property type="entry name" value="Inositol_monophosphatase_CS"/>
</dbReference>
<keyword evidence="7 9" id="KW-0460">Magnesium</keyword>
<dbReference type="GO" id="GO:0008441">
    <property type="term" value="F:3'(2'),5'-bisphosphate nucleotidase activity"/>
    <property type="evidence" value="ECO:0007669"/>
    <property type="project" value="UniProtKB-UniRule"/>
</dbReference>
<feature type="binding site" evidence="9">
    <location>
        <begin position="89"/>
        <end position="92"/>
    </location>
    <ligand>
        <name>substrate</name>
    </ligand>
</feature>
<dbReference type="PROSITE" id="PS00630">
    <property type="entry name" value="IMP_2"/>
    <property type="match status" value="1"/>
</dbReference>
<dbReference type="PANTHER" id="PTHR43028:SF5">
    <property type="entry name" value="3'(2'),5'-BISPHOSPHATE NUCLEOTIDASE 1"/>
    <property type="match status" value="1"/>
</dbReference>
<dbReference type="EMBL" id="RBIN01000003">
    <property type="protein sequence ID" value="RKR06056.1"/>
    <property type="molecule type" value="Genomic_DNA"/>
</dbReference>
<comment type="subcellular location">
    <subcellularLocation>
        <location evidence="9">Cell inner membrane</location>
        <topology evidence="9">Peripheral membrane protein</topology>
        <orientation evidence="9">Cytoplasmic side</orientation>
    </subcellularLocation>
</comment>
<feature type="binding site" evidence="9">
    <location>
        <position position="67"/>
    </location>
    <ligand>
        <name>substrate</name>
    </ligand>
</feature>
<dbReference type="OrthoDB" id="9785695at2"/>
<gene>
    <name evidence="9" type="primary">cysQ</name>
    <name evidence="11" type="ORF">C7446_0992</name>
</gene>
<dbReference type="AlphaFoldDB" id="A0A420WXZ0"/>
<feature type="binding site" evidence="9">
    <location>
        <position position="67"/>
    </location>
    <ligand>
        <name>Mg(2+)</name>
        <dbReference type="ChEBI" id="CHEBI:18420"/>
        <label>1</label>
    </ligand>
</feature>
<evidence type="ECO:0000313" key="11">
    <source>
        <dbReference type="EMBL" id="RKR06056.1"/>
    </source>
</evidence>
<accession>A0A420WXZ0</accession>
<evidence type="ECO:0000256" key="3">
    <source>
        <dbReference type="ARBA" id="ARBA00022475"/>
    </source>
</evidence>
<evidence type="ECO:0000313" key="12">
    <source>
        <dbReference type="Proteomes" id="UP000281975"/>
    </source>
</evidence>
<keyword evidence="6 9" id="KW-0378">Hydrolase</keyword>
<feature type="binding site" evidence="9">
    <location>
        <position position="89"/>
    </location>
    <ligand>
        <name>Mg(2+)</name>
        <dbReference type="ChEBI" id="CHEBI:18420"/>
        <label>1</label>
    </ligand>
</feature>
<dbReference type="CDD" id="cd01638">
    <property type="entry name" value="CysQ"/>
    <property type="match status" value="1"/>
</dbReference>
<dbReference type="GO" id="GO:0000287">
    <property type="term" value="F:magnesium ion binding"/>
    <property type="evidence" value="ECO:0007669"/>
    <property type="project" value="UniProtKB-UniRule"/>
</dbReference>
<proteinExistence type="inferred from homology"/>
<feature type="binding site" evidence="10">
    <location>
        <position position="89"/>
    </location>
    <ligand>
        <name>Mg(2+)</name>
        <dbReference type="ChEBI" id="CHEBI:18420"/>
        <label>1</label>
        <note>catalytic</note>
    </ligand>
</feature>
<dbReference type="GO" id="GO:0050427">
    <property type="term" value="P:3'-phosphoadenosine 5'-phosphosulfate metabolic process"/>
    <property type="evidence" value="ECO:0007669"/>
    <property type="project" value="TreeGrafter"/>
</dbReference>
<dbReference type="InterPro" id="IPR050725">
    <property type="entry name" value="CysQ/Inositol_MonoPase"/>
</dbReference>
<dbReference type="PANTHER" id="PTHR43028">
    <property type="entry name" value="3'(2'),5'-BISPHOSPHATE NUCLEOTIDASE 1"/>
    <property type="match status" value="1"/>
</dbReference>
<keyword evidence="3 9" id="KW-1003">Cell membrane</keyword>
<feature type="binding site" evidence="10">
    <location>
        <position position="67"/>
    </location>
    <ligand>
        <name>Mg(2+)</name>
        <dbReference type="ChEBI" id="CHEBI:18420"/>
        <label>1</label>
        <note>catalytic</note>
    </ligand>
</feature>
<dbReference type="PROSITE" id="PS00629">
    <property type="entry name" value="IMP_1"/>
    <property type="match status" value="1"/>
</dbReference>
<dbReference type="GO" id="GO:0005886">
    <property type="term" value="C:plasma membrane"/>
    <property type="evidence" value="ECO:0007669"/>
    <property type="project" value="UniProtKB-SubCell"/>
</dbReference>
<evidence type="ECO:0000256" key="4">
    <source>
        <dbReference type="ARBA" id="ARBA00022519"/>
    </source>
</evidence>
<comment type="cofactor">
    <cofactor evidence="9 10">
        <name>Mg(2+)</name>
        <dbReference type="ChEBI" id="CHEBI:18420"/>
    </cofactor>
</comment>
<evidence type="ECO:0000256" key="1">
    <source>
        <dbReference type="ARBA" id="ARBA00001625"/>
    </source>
</evidence>
<evidence type="ECO:0000256" key="6">
    <source>
        <dbReference type="ARBA" id="ARBA00022801"/>
    </source>
</evidence>
<dbReference type="Gene3D" id="3.40.190.80">
    <property type="match status" value="1"/>
</dbReference>
<dbReference type="GO" id="GO:0000103">
    <property type="term" value="P:sulfate assimilation"/>
    <property type="evidence" value="ECO:0007669"/>
    <property type="project" value="TreeGrafter"/>
</dbReference>
<feature type="binding site" evidence="9">
    <location>
        <position position="213"/>
    </location>
    <ligand>
        <name>Mg(2+)</name>
        <dbReference type="ChEBI" id="CHEBI:18420"/>
        <label>2</label>
    </ligand>
</feature>
<feature type="binding site" evidence="9">
    <location>
        <position position="213"/>
    </location>
    <ligand>
        <name>substrate</name>
    </ligand>
</feature>
<keyword evidence="8 9" id="KW-0472">Membrane</keyword>
<comment type="similarity">
    <text evidence="2 9">Belongs to the inositol monophosphatase superfamily. CysQ family.</text>
</comment>
<protein>
    <recommendedName>
        <fullName evidence="9">3'(2'),5'-bisphosphate nucleotidase CysQ</fullName>
        <ecNumber evidence="9">3.1.3.7</ecNumber>
    </recommendedName>
    <alternativeName>
        <fullName evidence="9">3'(2'),5-bisphosphonucleoside 3'(2')-phosphohydrolase</fullName>
    </alternativeName>
    <alternativeName>
        <fullName evidence="9">3'-phosphoadenosine 5'-phosphate phosphatase</fullName>
        <shortName evidence="9">PAP phosphatase</shortName>
    </alternativeName>
</protein>
<keyword evidence="5 9" id="KW-0479">Metal-binding</keyword>
<name>A0A420WXZ0_9GAMM</name>
<dbReference type="PRINTS" id="PR00377">
    <property type="entry name" value="IMPHPHTASES"/>
</dbReference>
<keyword evidence="12" id="KW-1185">Reference proteome</keyword>